<dbReference type="GO" id="GO:0015648">
    <property type="term" value="F:lipid-linked peptidoglycan transporter activity"/>
    <property type="evidence" value="ECO:0007669"/>
    <property type="project" value="TreeGrafter"/>
</dbReference>
<dbReference type="PANTHER" id="PTHR30474">
    <property type="entry name" value="CELL CYCLE PROTEIN"/>
    <property type="match status" value="1"/>
</dbReference>
<name>A0A090Q3W4_9FLAO</name>
<dbReference type="eggNOG" id="COG0772">
    <property type="taxonomic scope" value="Bacteria"/>
</dbReference>
<evidence type="ECO:0000313" key="7">
    <source>
        <dbReference type="EMBL" id="GAK97784.1"/>
    </source>
</evidence>
<keyword evidence="3" id="KW-0133">Cell shape</keyword>
<dbReference type="PANTHER" id="PTHR30474:SF1">
    <property type="entry name" value="PEPTIDOGLYCAN GLYCOSYLTRANSFERASE MRDB"/>
    <property type="match status" value="1"/>
</dbReference>
<evidence type="ECO:0000256" key="5">
    <source>
        <dbReference type="ARBA" id="ARBA00023136"/>
    </source>
</evidence>
<keyword evidence="5 6" id="KW-0472">Membrane</keyword>
<evidence type="ECO:0000256" key="3">
    <source>
        <dbReference type="ARBA" id="ARBA00022960"/>
    </source>
</evidence>
<feature type="transmembrane region" description="Helical" evidence="6">
    <location>
        <begin position="141"/>
        <end position="158"/>
    </location>
</feature>
<dbReference type="NCBIfam" id="NF037961">
    <property type="entry name" value="RodA_shape"/>
    <property type="match status" value="1"/>
</dbReference>
<dbReference type="AlphaFoldDB" id="A0A090Q3W4"/>
<dbReference type="Proteomes" id="UP000029221">
    <property type="component" value="Unassembled WGS sequence"/>
</dbReference>
<dbReference type="Pfam" id="PF01098">
    <property type="entry name" value="FTSW_RODA_SPOVE"/>
    <property type="match status" value="2"/>
</dbReference>
<evidence type="ECO:0000256" key="6">
    <source>
        <dbReference type="SAM" id="Phobius"/>
    </source>
</evidence>
<gene>
    <name evidence="7" type="ORF">JCM19294_323</name>
</gene>
<dbReference type="STRING" id="319236.BST91_09735"/>
<comment type="subcellular location">
    <subcellularLocation>
        <location evidence="1">Membrane</location>
        <topology evidence="1">Multi-pass membrane protein</topology>
    </subcellularLocation>
</comment>
<reference evidence="7" key="1">
    <citation type="journal article" date="2014" name="Genome Announc.">
        <title>Draft Genome Sequences of Marine Flavobacterium Nonlabens Strains NR17, NR24, NR27, NR32, NR33, and Ara13.</title>
        <authorList>
            <person name="Nakanishi M."/>
            <person name="Meirelles P."/>
            <person name="Suzuki R."/>
            <person name="Takatani N."/>
            <person name="Mino S."/>
            <person name="Suda W."/>
            <person name="Oshima K."/>
            <person name="Hattori M."/>
            <person name="Ohkuma M."/>
            <person name="Hosokawa M."/>
            <person name="Miyashita K."/>
            <person name="Thompson F.L."/>
            <person name="Niwa A."/>
            <person name="Sawabe T."/>
            <person name="Sawabe T."/>
        </authorList>
    </citation>
    <scope>NUCLEOTIDE SEQUENCE [LARGE SCALE GENOMIC DNA]</scope>
    <source>
        <strain evidence="7">JCM 19294</strain>
    </source>
</reference>
<feature type="transmembrane region" description="Helical" evidence="6">
    <location>
        <begin position="12"/>
        <end position="30"/>
    </location>
</feature>
<keyword evidence="8" id="KW-1185">Reference proteome</keyword>
<evidence type="ECO:0000256" key="1">
    <source>
        <dbReference type="ARBA" id="ARBA00004141"/>
    </source>
</evidence>
<dbReference type="GO" id="GO:0005886">
    <property type="term" value="C:plasma membrane"/>
    <property type="evidence" value="ECO:0007669"/>
    <property type="project" value="TreeGrafter"/>
</dbReference>
<keyword evidence="4 6" id="KW-1133">Transmembrane helix</keyword>
<evidence type="ECO:0000256" key="2">
    <source>
        <dbReference type="ARBA" id="ARBA00022692"/>
    </source>
</evidence>
<sequence length="331" mass="36873">MRIGDKPKYDFYTIFIFLGLITIGWLAIYSSVNVETYSSIWDMNVEYGKQFIWIALALLLIVIILAIEPKFYERFAGVIYVVSMLSLLGLFVFGKEISGARSWYSFGSVGLQPSEFAKFATALAVAKYLSQLNVTLKNKKHLLIVGGIILLPPLLIIPQPDPGSALVYSAFFFTLYREGLSLWFLTLGLLAVGLFVGALAIGPIVVSISVLVVVVVMYLLSRKRKHKKRLAPPRKWLYIITAFLAIGYTFSTQFVFENVLSDRHRNRIDIILGRVEDNKGIGYNLNQSLITIGHGGWTGTGLLKGSQTQGGYVPEQHTDFVFTAIAEELGL</sequence>
<dbReference type="EMBL" id="BBML01000007">
    <property type="protein sequence ID" value="GAK97784.1"/>
    <property type="molecule type" value="Genomic_DNA"/>
</dbReference>
<dbReference type="GO" id="GO:0032153">
    <property type="term" value="C:cell division site"/>
    <property type="evidence" value="ECO:0007669"/>
    <property type="project" value="TreeGrafter"/>
</dbReference>
<dbReference type="GO" id="GO:0008360">
    <property type="term" value="P:regulation of cell shape"/>
    <property type="evidence" value="ECO:0007669"/>
    <property type="project" value="UniProtKB-KW"/>
</dbReference>
<feature type="transmembrane region" description="Helical" evidence="6">
    <location>
        <begin position="236"/>
        <end position="256"/>
    </location>
</feature>
<evidence type="ECO:0000256" key="4">
    <source>
        <dbReference type="ARBA" id="ARBA00022989"/>
    </source>
</evidence>
<dbReference type="InterPro" id="IPR001182">
    <property type="entry name" value="FtsW/RodA"/>
</dbReference>
<dbReference type="GO" id="GO:0051301">
    <property type="term" value="P:cell division"/>
    <property type="evidence" value="ECO:0007669"/>
    <property type="project" value="InterPro"/>
</dbReference>
<protein>
    <submittedName>
        <fullName evidence="7">Rod shape-determining protein RodA</fullName>
    </submittedName>
</protein>
<feature type="transmembrane region" description="Helical" evidence="6">
    <location>
        <begin position="75"/>
        <end position="94"/>
    </location>
</feature>
<evidence type="ECO:0000313" key="8">
    <source>
        <dbReference type="Proteomes" id="UP000029221"/>
    </source>
</evidence>
<feature type="transmembrane region" description="Helical" evidence="6">
    <location>
        <begin position="50"/>
        <end position="68"/>
    </location>
</feature>
<feature type="transmembrane region" description="Helical" evidence="6">
    <location>
        <begin position="191"/>
        <end position="220"/>
    </location>
</feature>
<proteinExistence type="predicted"/>
<organism evidence="7 8">
    <name type="scientific">Nonlabens tegetincola</name>
    <dbReference type="NCBI Taxonomy" id="323273"/>
    <lineage>
        <taxon>Bacteria</taxon>
        <taxon>Pseudomonadati</taxon>
        <taxon>Bacteroidota</taxon>
        <taxon>Flavobacteriia</taxon>
        <taxon>Flavobacteriales</taxon>
        <taxon>Flavobacteriaceae</taxon>
        <taxon>Nonlabens</taxon>
    </lineage>
</organism>
<keyword evidence="2 6" id="KW-0812">Transmembrane</keyword>
<accession>A0A090Q3W4</accession>
<comment type="caution">
    <text evidence="7">The sequence shown here is derived from an EMBL/GenBank/DDBJ whole genome shotgun (WGS) entry which is preliminary data.</text>
</comment>